<comment type="caution">
    <text evidence="9">The sequence shown here is derived from an EMBL/GenBank/DDBJ whole genome shotgun (WGS) entry which is preliminary data.</text>
</comment>
<feature type="region of interest" description="Disordered" evidence="7">
    <location>
        <begin position="475"/>
        <end position="503"/>
    </location>
</feature>
<evidence type="ECO:0000256" key="5">
    <source>
        <dbReference type="ARBA" id="ARBA00022840"/>
    </source>
</evidence>
<feature type="region of interest" description="Disordered" evidence="7">
    <location>
        <begin position="307"/>
        <end position="335"/>
    </location>
</feature>
<dbReference type="Pfam" id="PF06470">
    <property type="entry name" value="SMC_hinge"/>
    <property type="match status" value="1"/>
</dbReference>
<dbReference type="GO" id="GO:0007076">
    <property type="term" value="P:mitotic chromosome condensation"/>
    <property type="evidence" value="ECO:0007669"/>
    <property type="project" value="TreeGrafter"/>
</dbReference>
<reference evidence="9 10" key="1">
    <citation type="journal article" date="2018" name="Mol. Plant">
        <title>The genome of Artemisia annua provides insight into the evolution of Asteraceae family and artemisinin biosynthesis.</title>
        <authorList>
            <person name="Shen Q."/>
            <person name="Zhang L."/>
            <person name="Liao Z."/>
            <person name="Wang S."/>
            <person name="Yan T."/>
            <person name="Shi P."/>
            <person name="Liu M."/>
            <person name="Fu X."/>
            <person name="Pan Q."/>
            <person name="Wang Y."/>
            <person name="Lv Z."/>
            <person name="Lu X."/>
            <person name="Zhang F."/>
            <person name="Jiang W."/>
            <person name="Ma Y."/>
            <person name="Chen M."/>
            <person name="Hao X."/>
            <person name="Li L."/>
            <person name="Tang Y."/>
            <person name="Lv G."/>
            <person name="Zhou Y."/>
            <person name="Sun X."/>
            <person name="Brodelius P.E."/>
            <person name="Rose J.K.C."/>
            <person name="Tang K."/>
        </authorList>
    </citation>
    <scope>NUCLEOTIDE SEQUENCE [LARGE SCALE GENOMIC DNA]</scope>
    <source>
        <strain evidence="10">cv. Huhao1</strain>
        <tissue evidence="9">Leaf</tissue>
    </source>
</reference>
<keyword evidence="5" id="KW-0067">ATP-binding</keyword>
<keyword evidence="6" id="KW-0539">Nucleus</keyword>
<keyword evidence="2" id="KW-0645">Protease</keyword>
<dbReference type="Gene3D" id="1.20.1060.20">
    <property type="match status" value="1"/>
</dbReference>
<feature type="region of interest" description="Disordered" evidence="7">
    <location>
        <begin position="402"/>
        <end position="425"/>
    </location>
</feature>
<dbReference type="PANTHER" id="PTHR18937">
    <property type="entry name" value="STRUCTURAL MAINTENANCE OF CHROMOSOMES SMC FAMILY MEMBER"/>
    <property type="match status" value="1"/>
</dbReference>
<dbReference type="InterPro" id="IPR003653">
    <property type="entry name" value="Peptidase_C48_C"/>
</dbReference>
<evidence type="ECO:0000256" key="7">
    <source>
        <dbReference type="SAM" id="MobiDB-lite"/>
    </source>
</evidence>
<dbReference type="Proteomes" id="UP000245207">
    <property type="component" value="Unassembled WGS sequence"/>
</dbReference>
<evidence type="ECO:0000313" key="10">
    <source>
        <dbReference type="Proteomes" id="UP000245207"/>
    </source>
</evidence>
<evidence type="ECO:0000256" key="2">
    <source>
        <dbReference type="ARBA" id="ARBA00022670"/>
    </source>
</evidence>
<evidence type="ECO:0000313" key="9">
    <source>
        <dbReference type="EMBL" id="PWA74635.1"/>
    </source>
</evidence>
<dbReference type="GO" id="GO:0006508">
    <property type="term" value="P:proteolysis"/>
    <property type="evidence" value="ECO:0007669"/>
    <property type="project" value="UniProtKB-KW"/>
</dbReference>
<dbReference type="Pfam" id="PF02902">
    <property type="entry name" value="Peptidase_C48"/>
    <property type="match status" value="1"/>
</dbReference>
<dbReference type="GO" id="GO:0008234">
    <property type="term" value="F:cysteine-type peptidase activity"/>
    <property type="evidence" value="ECO:0007669"/>
    <property type="project" value="InterPro"/>
</dbReference>
<feature type="compositionally biased region" description="Basic and acidic residues" evidence="7">
    <location>
        <begin position="489"/>
        <end position="503"/>
    </location>
</feature>
<organism evidence="9 10">
    <name type="scientific">Artemisia annua</name>
    <name type="common">Sweet wormwood</name>
    <dbReference type="NCBI Taxonomy" id="35608"/>
    <lineage>
        <taxon>Eukaryota</taxon>
        <taxon>Viridiplantae</taxon>
        <taxon>Streptophyta</taxon>
        <taxon>Embryophyta</taxon>
        <taxon>Tracheophyta</taxon>
        <taxon>Spermatophyta</taxon>
        <taxon>Magnoliopsida</taxon>
        <taxon>eudicotyledons</taxon>
        <taxon>Gunneridae</taxon>
        <taxon>Pentapetalae</taxon>
        <taxon>asterids</taxon>
        <taxon>campanulids</taxon>
        <taxon>Asterales</taxon>
        <taxon>Asteraceae</taxon>
        <taxon>Asteroideae</taxon>
        <taxon>Anthemideae</taxon>
        <taxon>Artemisiinae</taxon>
        <taxon>Artemisia</taxon>
    </lineage>
</organism>
<evidence type="ECO:0000256" key="4">
    <source>
        <dbReference type="ARBA" id="ARBA00022801"/>
    </source>
</evidence>
<dbReference type="GO" id="GO:0000796">
    <property type="term" value="C:condensin complex"/>
    <property type="evidence" value="ECO:0007669"/>
    <property type="project" value="TreeGrafter"/>
</dbReference>
<keyword evidence="4" id="KW-0378">Hydrolase</keyword>
<dbReference type="GO" id="GO:0005524">
    <property type="term" value="F:ATP binding"/>
    <property type="evidence" value="ECO:0007669"/>
    <property type="project" value="UniProtKB-KW"/>
</dbReference>
<dbReference type="OrthoDB" id="5575062at2759"/>
<dbReference type="AlphaFoldDB" id="A0A2U1NMA0"/>
<dbReference type="Gene3D" id="3.40.395.10">
    <property type="entry name" value="Adenoviral Proteinase, Chain A"/>
    <property type="match status" value="1"/>
</dbReference>
<gene>
    <name evidence="9" type="ORF">CTI12_AA250070</name>
</gene>
<keyword evidence="10" id="KW-1185">Reference proteome</keyword>
<dbReference type="EMBL" id="PKPP01002534">
    <property type="protein sequence ID" value="PWA74635.1"/>
    <property type="molecule type" value="Genomic_DNA"/>
</dbReference>
<dbReference type="SUPFAM" id="SSF75553">
    <property type="entry name" value="Smc hinge domain"/>
    <property type="match status" value="1"/>
</dbReference>
<dbReference type="PANTHER" id="PTHR18937:SF172">
    <property type="entry name" value="STRUCTURAL MAINTENANCE OF CHROMOSOMES PROTEIN"/>
    <property type="match status" value="1"/>
</dbReference>
<dbReference type="STRING" id="35608.A0A2U1NMA0"/>
<keyword evidence="3" id="KW-0547">Nucleotide-binding</keyword>
<proteinExistence type="inferred from homology"/>
<protein>
    <submittedName>
        <fullName evidence="9">RecF/RecN/SMC</fullName>
    </submittedName>
</protein>
<comment type="similarity">
    <text evidence="1">Belongs to the peptidase C48 family.</text>
</comment>
<sequence length="1236" mass="140111">MDAQKRLDDIHTRLVTKTSSIKDMQTKLDKNIPDLEKARRLNQSLMFEVTKEKEALLNLEQAARQKVTELKSVMESERNHGNVLNAILQAKASNAIQGIHGRLGDLGAINEWSKNIFLTYIIAAKCDVAISTACPGLDHILVETTDVANACVNILRKNNVGRGTFIVLKQQFKHTSRLKEKVSTPEGVPCLFDLIKVQDEKLKLAFFQVMGNTVVAKDKNDTGYLSRYSSIDLGRFFLLCLELQSKEMLNVRRSGRVSNRKRRNQGNGYVDVIDLRTPRNQRNEEEEVIDLTSPEWENVDEEFVNDEPVNDPIVNDEPVNDGQEKTGEDIKGDVSSHKVDNLEKVGKNDKPDAGEKEIRKAERKMGNRKLAALVEKAKGKQAAKVQELGERVASKRKLVKLAEKGKKQNGKASKGGKAIEADKGRRKIDDVENGDIRANEAGEADDDFVSTKQTKMRKVNVNLGNKDSAHVKEVTAGKSVAGNGENGAEGDKGKTKQAEAHRTDDVNVPVKECTDKVPTERIHQRNPPTNLFRVISKLSNEQKQGLREIGFGNLIEYKILDVPTRLAYWLLDKFDEETCSLDVNGKRIEITREVVRDVLGVPMGEVHVDARDGADFRNPLVLYAHSITPIKVWTSEALFKLEVDMFLNDDLGDADVSVESENDEFEEEEFSEDDMFAEYGKKHVPTDAEGRKKYVSSYLKKAAELVELADEVLDEELVNNPDDAGFLELRELRDALFAVRTYSNEPTDEKEENDYANYSFNTPENGGEPYPFTQVYGTPSGYGELSDQVCEEWRRKNEPIPTRLNFDEGEEFDLNVTQPPATQGKVVGGSDDDTPMEEVEGLLDSMRNYQSQEPVIVDEFRTPVHETRVGEQDCNTSNNMSRFGRESIQNESKAIVHSYTEAQPLNVLHANFLDELAKRRKKRTEKLRSPYVVREVSLVCGVAPHEKRATDCLFSARFPETDVVFKTSYMDGPRSVLESLYPGIDIATGAIDLFTEVLNDAEDSRNKYTPTRLFCHTDVLTSEMSKWEYDDASAKFSENMKTIVQSSIYSTLECVDMVFFPIIIGHHFILMCMNMKDHVVLIFDNIFSPIEDVRRLYGTLPEIMVLLFNDYLLHENHPKHNELLDAEVRIMKTGCRTRNNFVDCGVFVMRHMETYKGEHYGDCCGLSEEGKQQIKELRDLRIKYAAKILLADCNKVKKEFEIEIEAFRRLPPEEKERLEVDAFKKIKSRVVEMMGE</sequence>
<evidence type="ECO:0000256" key="3">
    <source>
        <dbReference type="ARBA" id="ARBA00022741"/>
    </source>
</evidence>
<feature type="domain" description="Ubiquitin-like protease family profile" evidence="8">
    <location>
        <begin position="970"/>
        <end position="1155"/>
    </location>
</feature>
<feature type="compositionally biased region" description="Basic and acidic residues" evidence="7">
    <location>
        <begin position="322"/>
        <end position="335"/>
    </location>
</feature>
<name>A0A2U1NMA0_ARTAN</name>
<evidence type="ECO:0000259" key="8">
    <source>
        <dbReference type="PROSITE" id="PS50600"/>
    </source>
</evidence>
<dbReference type="InterPro" id="IPR038765">
    <property type="entry name" value="Papain-like_cys_pep_sf"/>
</dbReference>
<evidence type="ECO:0000256" key="6">
    <source>
        <dbReference type="ARBA" id="ARBA00023242"/>
    </source>
</evidence>
<evidence type="ECO:0000256" key="1">
    <source>
        <dbReference type="ARBA" id="ARBA00005234"/>
    </source>
</evidence>
<accession>A0A2U1NMA0</accession>
<dbReference type="InterPro" id="IPR010935">
    <property type="entry name" value="SMC_hinge"/>
</dbReference>
<dbReference type="InterPro" id="IPR036277">
    <property type="entry name" value="SMC_hinge_sf"/>
</dbReference>
<dbReference type="SUPFAM" id="SSF54001">
    <property type="entry name" value="Cysteine proteinases"/>
    <property type="match status" value="1"/>
</dbReference>
<dbReference type="PROSITE" id="PS50600">
    <property type="entry name" value="ULP_PROTEASE"/>
    <property type="match status" value="1"/>
</dbReference>
<dbReference type="SMART" id="SM00968">
    <property type="entry name" value="SMC_hinge"/>
    <property type="match status" value="1"/>
</dbReference>